<reference evidence="8 9" key="1">
    <citation type="journal article" date="2010" name="J. Bacteriol.">
        <title>Genome sequences of Oceanicola granulosus HTCC2516(T) and Oceanicola batsensis HTCC2597(TDelta).</title>
        <authorList>
            <person name="Thrash J.C."/>
            <person name="Cho J.C."/>
            <person name="Vergin K.L."/>
            <person name="Giovannoni S.J."/>
        </authorList>
    </citation>
    <scope>NUCLEOTIDE SEQUENCE [LARGE SCALE GENOMIC DNA]</scope>
    <source>
        <strain evidence="9">ATCC BAA-861 / DSM 15982 / KCTC 12143 / HTCC2516</strain>
    </source>
</reference>
<dbReference type="RefSeq" id="WP_007256889.1">
    <property type="nucleotide sequence ID" value="NZ_CH724109.1"/>
</dbReference>
<dbReference type="AlphaFoldDB" id="Q2CCF2"/>
<dbReference type="PANTHER" id="PTHR30329:SF21">
    <property type="entry name" value="LIPOPROTEIN YIAD-RELATED"/>
    <property type="match status" value="1"/>
</dbReference>
<dbReference type="Gene3D" id="3.40.1520.20">
    <property type="match status" value="2"/>
</dbReference>
<dbReference type="eggNOG" id="COG2885">
    <property type="taxonomic scope" value="Bacteria"/>
</dbReference>
<evidence type="ECO:0000313" key="8">
    <source>
        <dbReference type="EMBL" id="EAR50366.1"/>
    </source>
</evidence>
<evidence type="ECO:0000313" key="9">
    <source>
        <dbReference type="Proteomes" id="UP000003635"/>
    </source>
</evidence>
<name>Q2CCF2_OCEGH</name>
<dbReference type="PRINTS" id="PR01021">
    <property type="entry name" value="OMPADOMAIN"/>
</dbReference>
<evidence type="ECO:0000256" key="6">
    <source>
        <dbReference type="SAM" id="SignalP"/>
    </source>
</evidence>
<feature type="region of interest" description="Disordered" evidence="5">
    <location>
        <begin position="603"/>
        <end position="623"/>
    </location>
</feature>
<accession>Q2CCF2</accession>
<evidence type="ECO:0000256" key="1">
    <source>
        <dbReference type="ARBA" id="ARBA00004442"/>
    </source>
</evidence>
<dbReference type="HOGENOM" id="CLU_013534_0_0_5"/>
<keyword evidence="6" id="KW-0732">Signal</keyword>
<feature type="signal peptide" evidence="6">
    <location>
        <begin position="1"/>
        <end position="24"/>
    </location>
</feature>
<dbReference type="CDD" id="cd07185">
    <property type="entry name" value="OmpA_C-like"/>
    <property type="match status" value="1"/>
</dbReference>
<evidence type="ECO:0000256" key="4">
    <source>
        <dbReference type="PROSITE-ProRule" id="PRU00473"/>
    </source>
</evidence>
<organism evidence="8 9">
    <name type="scientific">Oceanicola granulosus (strain ATCC BAA-861 / DSM 15982 / KCTC 12143 / HTCC2516)</name>
    <dbReference type="NCBI Taxonomy" id="314256"/>
    <lineage>
        <taxon>Bacteria</taxon>
        <taxon>Pseudomonadati</taxon>
        <taxon>Pseudomonadota</taxon>
        <taxon>Alphaproteobacteria</taxon>
        <taxon>Rhodobacterales</taxon>
        <taxon>Roseobacteraceae</taxon>
        <taxon>Oceanicola</taxon>
    </lineage>
</organism>
<dbReference type="GO" id="GO:0009279">
    <property type="term" value="C:cell outer membrane"/>
    <property type="evidence" value="ECO:0007669"/>
    <property type="project" value="UniProtKB-SubCell"/>
</dbReference>
<dbReference type="InterPro" id="IPR006665">
    <property type="entry name" value="OmpA-like"/>
</dbReference>
<dbReference type="PROSITE" id="PS51123">
    <property type="entry name" value="OMPA_2"/>
    <property type="match status" value="1"/>
</dbReference>
<sequence>MRSFLVPLLAFVLAALLSVFGARAAVGVVEDRSVVAVREAMAAEGQDWVSVIGDGLQVILEGEAPSEAVRFRTMTIAGTQVDASRVIDNMSVADSSGIEPPAFGVEILRNDAGVSLIGLIPASADRARIQARVAEIADGLPVTDLLETADHATPADWEPAMTFALSALRTLPRAKVSVSPGAVDVIAMAESPEAKERLEADLAQRVPEDVALAVEVSAPRPVITPFVTRFILDGEGPRFSACAADTEAAAALIAEAAQAAGYGRPLDCPLGLGVPALTWGEAVADAIAAIDALGGGTVTVSDADVSLVAALGTEQEAFDRVVGELENSLPDLFALEAVLPQPPEEGDDGPVEFTATRSPEGGVQLRGQVGDDLVNTTAENFARAKFADSDITMGTRLAEDLPQGWSVRVLAGLEALSKLEHGAVTVTPDRVDVRGVSGLRDASGEISRLLIGKFGESADFEIDVTYEEAFDPLAALPTPEECLAKIKAISDTRKITFDPGSADIDGDSQRVVDDIAEVLRQCTDLEIEVAGYTDSQGREEMNQRLSQQRAEAVLAALRLRRVPVGAFRAVGYGEAEPIADNDTAEGREANRRIEFRLIEPVAEEVAETDGAAAAGEDGDDEQN</sequence>
<comment type="subcellular location">
    <subcellularLocation>
        <location evidence="1">Cell outer membrane</location>
    </subcellularLocation>
</comment>
<feature type="domain" description="OmpA-like" evidence="7">
    <location>
        <begin position="484"/>
        <end position="601"/>
    </location>
</feature>
<dbReference type="InterPro" id="IPR006664">
    <property type="entry name" value="OMP_bac"/>
</dbReference>
<dbReference type="Gene3D" id="3.30.1330.60">
    <property type="entry name" value="OmpA-like domain"/>
    <property type="match status" value="1"/>
</dbReference>
<dbReference type="InterPro" id="IPR050330">
    <property type="entry name" value="Bact_OuterMem_StrucFunc"/>
</dbReference>
<protein>
    <submittedName>
        <fullName evidence="8">OmpA domain protein</fullName>
    </submittedName>
</protein>
<dbReference type="Pfam" id="PF00691">
    <property type="entry name" value="OmpA"/>
    <property type="match status" value="1"/>
</dbReference>
<dbReference type="InterPro" id="IPR036737">
    <property type="entry name" value="OmpA-like_sf"/>
</dbReference>
<proteinExistence type="predicted"/>
<keyword evidence="2 4" id="KW-0472">Membrane</keyword>
<evidence type="ECO:0000256" key="5">
    <source>
        <dbReference type="SAM" id="MobiDB-lite"/>
    </source>
</evidence>
<dbReference type="SUPFAM" id="SSF103088">
    <property type="entry name" value="OmpA-like"/>
    <property type="match status" value="1"/>
</dbReference>
<dbReference type="Proteomes" id="UP000003635">
    <property type="component" value="Unassembled WGS sequence"/>
</dbReference>
<evidence type="ECO:0000256" key="3">
    <source>
        <dbReference type="ARBA" id="ARBA00023237"/>
    </source>
</evidence>
<dbReference type="PANTHER" id="PTHR30329">
    <property type="entry name" value="STATOR ELEMENT OF FLAGELLAR MOTOR COMPLEX"/>
    <property type="match status" value="1"/>
</dbReference>
<dbReference type="STRING" id="314256.OG2516_16656"/>
<dbReference type="EMBL" id="AAOT01000030">
    <property type="protein sequence ID" value="EAR50366.1"/>
    <property type="molecule type" value="Genomic_DNA"/>
</dbReference>
<keyword evidence="3" id="KW-0998">Cell outer membrane</keyword>
<feature type="chain" id="PRO_5004206849" evidence="6">
    <location>
        <begin position="25"/>
        <end position="623"/>
    </location>
</feature>
<evidence type="ECO:0000256" key="2">
    <source>
        <dbReference type="ARBA" id="ARBA00023136"/>
    </source>
</evidence>
<evidence type="ECO:0000259" key="7">
    <source>
        <dbReference type="PROSITE" id="PS51123"/>
    </source>
</evidence>
<comment type="caution">
    <text evidence="8">The sequence shown here is derived from an EMBL/GenBank/DDBJ whole genome shotgun (WGS) entry which is preliminary data.</text>
</comment>
<gene>
    <name evidence="8" type="ORF">OG2516_16656</name>
</gene>
<keyword evidence="9" id="KW-1185">Reference proteome</keyword>
<dbReference type="OrthoDB" id="5525824at2"/>